<dbReference type="AlphaFoldDB" id="A0A1D3CX16"/>
<dbReference type="Gene3D" id="3.10.20.90">
    <property type="entry name" value="Phosphatidylinositol 3-kinase Catalytic Subunit, Chain A, domain 1"/>
    <property type="match status" value="1"/>
</dbReference>
<dbReference type="InterPro" id="IPR000626">
    <property type="entry name" value="Ubiquitin-like_dom"/>
</dbReference>
<dbReference type="Proteomes" id="UP000095192">
    <property type="component" value="Unassembled WGS sequence"/>
</dbReference>
<organism evidence="2 3">
    <name type="scientific">Cyclospora cayetanensis</name>
    <dbReference type="NCBI Taxonomy" id="88456"/>
    <lineage>
        <taxon>Eukaryota</taxon>
        <taxon>Sar</taxon>
        <taxon>Alveolata</taxon>
        <taxon>Apicomplexa</taxon>
        <taxon>Conoidasida</taxon>
        <taxon>Coccidia</taxon>
        <taxon>Eucoccidiorida</taxon>
        <taxon>Eimeriorina</taxon>
        <taxon>Eimeriidae</taxon>
        <taxon>Cyclospora</taxon>
    </lineage>
</organism>
<name>A0A1D3CX16_9EIME</name>
<comment type="caution">
    <text evidence="2">The sequence shown here is derived from an EMBL/GenBank/DDBJ whole genome shotgun (WGS) entry which is preliminary data.</text>
</comment>
<keyword evidence="3" id="KW-1185">Reference proteome</keyword>
<sequence length="193" mass="21001">MCSGSVTALRLRVDVGSLGDSVSIATWLNGSEVSKEDRCACERYALSICNRGALGPLLTLFSALRDTEARLFDVLRERHGTAAAGQERREGGGRGEAARGVVQLNWQGGGSKGLEKGYICVCVLESLSVRVWLAPRRDLKVVCMRIFGIPVHTMRLLCNDRGSPVSEEMCDEALTLELYGVQDNSIIRVQATQ</sequence>
<dbReference type="Pfam" id="PF14560">
    <property type="entry name" value="Ubiquitin_2"/>
    <property type="match status" value="1"/>
</dbReference>
<evidence type="ECO:0000259" key="1">
    <source>
        <dbReference type="Pfam" id="PF14560"/>
    </source>
</evidence>
<dbReference type="InterPro" id="IPR029071">
    <property type="entry name" value="Ubiquitin-like_domsf"/>
</dbReference>
<dbReference type="VEuPathDB" id="ToxoDB:cyc_08413"/>
<dbReference type="EMBL" id="JROU02001648">
    <property type="protein sequence ID" value="OEH75745.1"/>
    <property type="molecule type" value="Genomic_DNA"/>
</dbReference>
<evidence type="ECO:0000313" key="3">
    <source>
        <dbReference type="Proteomes" id="UP000095192"/>
    </source>
</evidence>
<dbReference type="VEuPathDB" id="ToxoDB:LOC34622767"/>
<reference evidence="2 3" key="1">
    <citation type="journal article" date="2016" name="BMC Genomics">
        <title>Comparative genomics reveals Cyclospora cayetanensis possesses coccidia-like metabolism and invasion components but unique surface antigens.</title>
        <authorList>
            <person name="Liu S."/>
            <person name="Wang L."/>
            <person name="Zheng H."/>
            <person name="Xu Z."/>
            <person name="Roellig D.M."/>
            <person name="Li N."/>
            <person name="Frace M.A."/>
            <person name="Tang K."/>
            <person name="Arrowood M.J."/>
            <person name="Moss D.M."/>
            <person name="Zhang L."/>
            <person name="Feng Y."/>
            <person name="Xiao L."/>
        </authorList>
    </citation>
    <scope>NUCLEOTIDE SEQUENCE [LARGE SCALE GENOMIC DNA]</scope>
    <source>
        <strain evidence="2 3">CHN_HEN01</strain>
    </source>
</reference>
<dbReference type="SUPFAM" id="SSF54236">
    <property type="entry name" value="Ubiquitin-like"/>
    <property type="match status" value="1"/>
</dbReference>
<evidence type="ECO:0000313" key="2">
    <source>
        <dbReference type="EMBL" id="OEH75745.1"/>
    </source>
</evidence>
<protein>
    <submittedName>
        <fullName evidence="2">Cap-gly domain-containing protein</fullName>
    </submittedName>
</protein>
<dbReference type="InParanoid" id="A0A1D3CX16"/>
<feature type="domain" description="Ubiquitin-like" evidence="1">
    <location>
        <begin position="138"/>
        <end position="190"/>
    </location>
</feature>
<proteinExistence type="predicted"/>
<accession>A0A1D3CX16</accession>
<gene>
    <name evidence="2" type="ORF">cyc_08413</name>
</gene>